<dbReference type="Gene3D" id="3.40.190.10">
    <property type="entry name" value="Periplasmic binding protein-like II"/>
    <property type="match status" value="2"/>
</dbReference>
<feature type="domain" description="Ionotropic glutamate receptor C-terminal" evidence="4">
    <location>
        <begin position="37"/>
        <end position="261"/>
    </location>
</feature>
<name>A0A1H8EX84_9RHOB</name>
<evidence type="ECO:0000259" key="3">
    <source>
        <dbReference type="SMART" id="SM00062"/>
    </source>
</evidence>
<dbReference type="Pfam" id="PF00497">
    <property type="entry name" value="SBP_bac_3"/>
    <property type="match status" value="1"/>
</dbReference>
<evidence type="ECO:0000256" key="2">
    <source>
        <dbReference type="SAM" id="SignalP"/>
    </source>
</evidence>
<feature type="domain" description="Solute-binding protein family 3/N-terminal" evidence="3">
    <location>
        <begin position="36"/>
        <end position="262"/>
    </location>
</feature>
<organism evidence="5 6">
    <name type="scientific">Paracoccus alcaliphilus</name>
    <dbReference type="NCBI Taxonomy" id="34002"/>
    <lineage>
        <taxon>Bacteria</taxon>
        <taxon>Pseudomonadati</taxon>
        <taxon>Pseudomonadota</taxon>
        <taxon>Alphaproteobacteria</taxon>
        <taxon>Rhodobacterales</taxon>
        <taxon>Paracoccaceae</taxon>
        <taxon>Paracoccus</taxon>
    </lineage>
</organism>
<keyword evidence="1 2" id="KW-0732">Signal</keyword>
<dbReference type="PANTHER" id="PTHR35936">
    <property type="entry name" value="MEMBRANE-BOUND LYTIC MUREIN TRANSGLYCOSYLASE F"/>
    <property type="match status" value="1"/>
</dbReference>
<dbReference type="Proteomes" id="UP000199054">
    <property type="component" value="Unassembled WGS sequence"/>
</dbReference>
<evidence type="ECO:0000256" key="1">
    <source>
        <dbReference type="ARBA" id="ARBA00022729"/>
    </source>
</evidence>
<reference evidence="5 6" key="1">
    <citation type="submission" date="2016-10" db="EMBL/GenBank/DDBJ databases">
        <authorList>
            <person name="de Groot N.N."/>
        </authorList>
    </citation>
    <scope>NUCLEOTIDE SEQUENCE [LARGE SCALE GENOMIC DNA]</scope>
    <source>
        <strain evidence="5 6">DSM 8512</strain>
    </source>
</reference>
<accession>A0A1H8EX84</accession>
<dbReference type="EMBL" id="FODE01000003">
    <property type="protein sequence ID" value="SEN24092.1"/>
    <property type="molecule type" value="Genomic_DNA"/>
</dbReference>
<dbReference type="SMART" id="SM00062">
    <property type="entry name" value="PBPb"/>
    <property type="match status" value="1"/>
</dbReference>
<dbReference type="SUPFAM" id="SSF53850">
    <property type="entry name" value="Periplasmic binding protein-like II"/>
    <property type="match status" value="1"/>
</dbReference>
<evidence type="ECO:0000259" key="4">
    <source>
        <dbReference type="SMART" id="SM00079"/>
    </source>
</evidence>
<keyword evidence="6" id="KW-1185">Reference proteome</keyword>
<dbReference type="GO" id="GO:0016020">
    <property type="term" value="C:membrane"/>
    <property type="evidence" value="ECO:0007669"/>
    <property type="project" value="InterPro"/>
</dbReference>
<gene>
    <name evidence="5" type="ORF">SAMN04489859_100341</name>
</gene>
<feature type="signal peptide" evidence="2">
    <location>
        <begin position="1"/>
        <end position="25"/>
    </location>
</feature>
<dbReference type="OrthoDB" id="9814231at2"/>
<dbReference type="RefSeq" id="WP_090610449.1">
    <property type="nucleotide sequence ID" value="NZ_CP067125.1"/>
</dbReference>
<dbReference type="GO" id="GO:0015276">
    <property type="term" value="F:ligand-gated monoatomic ion channel activity"/>
    <property type="evidence" value="ECO:0007669"/>
    <property type="project" value="InterPro"/>
</dbReference>
<sequence length="272" mass="29440">MTFQTSLRAALFGLTALTLGSAAQADQLADIQAAGKIVTATDMHYAPFDMLVNGTYEGMTKDLFDEVSKEIGVEPVYQDIPWTAELPGLEVGKFDIVIAPVTITPERLERYTFTPPIADATVSLVRAAANDAIGTPEDIAGKRVGVQQGTAQFRQLQAYGETLGGVDVREYGTTDEAYADLAAGRLDAVAGSLPNLTYLVKNRPETFALFEPASFGEPTYFAWVLRKEEASESFAAAIRDAIQKMTEDGRVQAIQEKWLGSYTELPLDVAAE</sequence>
<evidence type="ECO:0000313" key="5">
    <source>
        <dbReference type="EMBL" id="SEN24092.1"/>
    </source>
</evidence>
<dbReference type="PANTHER" id="PTHR35936:SF19">
    <property type="entry name" value="AMINO-ACID-BINDING PROTEIN YXEM-RELATED"/>
    <property type="match status" value="1"/>
</dbReference>
<dbReference type="InterPro" id="IPR001638">
    <property type="entry name" value="Solute-binding_3/MltF_N"/>
</dbReference>
<dbReference type="SMART" id="SM00079">
    <property type="entry name" value="PBPe"/>
    <property type="match status" value="1"/>
</dbReference>
<protein>
    <submittedName>
        <fullName evidence="5">Amino acid ABC transporter substrate-binding protein, PAAT family</fullName>
    </submittedName>
</protein>
<dbReference type="AlphaFoldDB" id="A0A1H8EX84"/>
<evidence type="ECO:0000313" key="6">
    <source>
        <dbReference type="Proteomes" id="UP000199054"/>
    </source>
</evidence>
<dbReference type="STRING" id="34002.SAMN04489859_100341"/>
<feature type="chain" id="PRO_5011777650" evidence="2">
    <location>
        <begin position="26"/>
        <end position="272"/>
    </location>
</feature>
<dbReference type="InterPro" id="IPR001320">
    <property type="entry name" value="Iontro_rcpt_C"/>
</dbReference>
<proteinExistence type="predicted"/>